<organism evidence="1 2">
    <name type="scientific">Litoreibacter janthinus</name>
    <dbReference type="NCBI Taxonomy" id="670154"/>
    <lineage>
        <taxon>Bacteria</taxon>
        <taxon>Pseudomonadati</taxon>
        <taxon>Pseudomonadota</taxon>
        <taxon>Alphaproteobacteria</taxon>
        <taxon>Rhodobacterales</taxon>
        <taxon>Roseobacteraceae</taxon>
        <taxon>Litoreibacter</taxon>
    </lineage>
</organism>
<evidence type="ECO:0000313" key="1">
    <source>
        <dbReference type="EMBL" id="SFR43613.1"/>
    </source>
</evidence>
<sequence>MPHAEIKYSSDMTLDTQAMMGLIESTIANHDSGAGAVKARAFKVDDFQHTHVIINITLLPKAHRDADFMTALLSDLSAGLKGIVDQPCAFSLELDFNGPYYDTANLQGTAQ</sequence>
<protein>
    <recommendedName>
        <fullName evidence="3">5-carboxymethyl-2-hydroxymuconate isomerase</fullName>
    </recommendedName>
</protein>
<dbReference type="STRING" id="670154.SAMN04488002_1742"/>
<evidence type="ECO:0008006" key="3">
    <source>
        <dbReference type="Google" id="ProtNLM"/>
    </source>
</evidence>
<dbReference type="OrthoDB" id="7665722at2"/>
<evidence type="ECO:0000313" key="2">
    <source>
        <dbReference type="Proteomes" id="UP000199658"/>
    </source>
</evidence>
<dbReference type="Proteomes" id="UP000199658">
    <property type="component" value="Unassembled WGS sequence"/>
</dbReference>
<dbReference type="AlphaFoldDB" id="A0A1I6GN19"/>
<reference evidence="2" key="1">
    <citation type="submission" date="2016-10" db="EMBL/GenBank/DDBJ databases">
        <authorList>
            <person name="Varghese N."/>
            <person name="Submissions S."/>
        </authorList>
    </citation>
    <scope>NUCLEOTIDE SEQUENCE [LARGE SCALE GENOMIC DNA]</scope>
    <source>
        <strain evidence="2">DSM 26921</strain>
    </source>
</reference>
<name>A0A1I6GN19_9RHOB</name>
<keyword evidence="2" id="KW-1185">Reference proteome</keyword>
<dbReference type="RefSeq" id="WP_090215310.1">
    <property type="nucleotide sequence ID" value="NZ_FOYO01000001.1"/>
</dbReference>
<gene>
    <name evidence="1" type="ORF">SAMN04488002_1742</name>
</gene>
<accession>A0A1I6GN19</accession>
<dbReference type="EMBL" id="FOYO01000001">
    <property type="protein sequence ID" value="SFR43613.1"/>
    <property type="molecule type" value="Genomic_DNA"/>
</dbReference>
<proteinExistence type="predicted"/>